<sequence>MTTKSEFEKLAEFNLADAELLMERERFTSAYQLAGFAAECALKAIVVRQFKAEKLPNLFLVEKAYTHDLEQLMALAGLEDSLSKRKSDKGFARRWAIVKNWNEEGRYTIISAEEARDYVEALSGDDGVMAWIRGHW</sequence>
<dbReference type="OrthoDB" id="1493607at2"/>
<accession>A0A4S2GYT3</accession>
<dbReference type="AlphaFoldDB" id="A0A4S2GYT3"/>
<name>A0A4S2GYT3_9PROT</name>
<comment type="caution">
    <text evidence="1">The sequence shown here is derived from an EMBL/GenBank/DDBJ whole genome shotgun (WGS) entry which is preliminary data.</text>
</comment>
<dbReference type="EMBL" id="SRXW01000003">
    <property type="protein sequence ID" value="TGY88264.1"/>
    <property type="molecule type" value="Genomic_DNA"/>
</dbReference>
<keyword evidence="2" id="KW-1185">Reference proteome</keyword>
<reference evidence="1 2" key="1">
    <citation type="journal article" date="2017" name="Int. J. Syst. Evol. Microbiol.">
        <title>Marinicauda algicola sp. nov., isolated from a marine red alga Rhodosorus marinus.</title>
        <authorList>
            <person name="Jeong S.E."/>
            <person name="Jeon S.H."/>
            <person name="Chun B.H."/>
            <person name="Kim D.W."/>
            <person name="Jeon C.O."/>
        </authorList>
    </citation>
    <scope>NUCLEOTIDE SEQUENCE [LARGE SCALE GENOMIC DNA]</scope>
    <source>
        <strain evidence="1 2">JCM 31718</strain>
    </source>
</reference>
<dbReference type="RefSeq" id="WP_135996109.1">
    <property type="nucleotide sequence ID" value="NZ_CP071057.1"/>
</dbReference>
<proteinExistence type="predicted"/>
<protein>
    <submittedName>
        <fullName evidence="1">HEPN domain-containing protein</fullName>
    </submittedName>
</protein>
<dbReference type="Proteomes" id="UP000308054">
    <property type="component" value="Unassembled WGS sequence"/>
</dbReference>
<gene>
    <name evidence="1" type="ORF">E5163_10585</name>
</gene>
<dbReference type="Gene3D" id="1.20.120.330">
    <property type="entry name" value="Nucleotidyltransferases domain 2"/>
    <property type="match status" value="1"/>
</dbReference>
<evidence type="ECO:0000313" key="2">
    <source>
        <dbReference type="Proteomes" id="UP000308054"/>
    </source>
</evidence>
<organism evidence="1 2">
    <name type="scientific">Marinicauda algicola</name>
    <dbReference type="NCBI Taxonomy" id="2029849"/>
    <lineage>
        <taxon>Bacteria</taxon>
        <taxon>Pseudomonadati</taxon>
        <taxon>Pseudomonadota</taxon>
        <taxon>Alphaproteobacteria</taxon>
        <taxon>Maricaulales</taxon>
        <taxon>Maricaulaceae</taxon>
        <taxon>Marinicauda</taxon>
    </lineage>
</organism>
<evidence type="ECO:0000313" key="1">
    <source>
        <dbReference type="EMBL" id="TGY88264.1"/>
    </source>
</evidence>